<dbReference type="SUPFAM" id="SSF46689">
    <property type="entry name" value="Homeodomain-like"/>
    <property type="match status" value="1"/>
</dbReference>
<keyword evidence="7" id="KW-1185">Reference proteome</keyword>
<evidence type="ECO:0000313" key="7">
    <source>
        <dbReference type="Proteomes" id="UP001527099"/>
    </source>
</evidence>
<dbReference type="InterPro" id="IPR036271">
    <property type="entry name" value="Tet_transcr_reg_TetR-rel_C_sf"/>
</dbReference>
<dbReference type="InterPro" id="IPR001647">
    <property type="entry name" value="HTH_TetR"/>
</dbReference>
<evidence type="ECO:0000256" key="3">
    <source>
        <dbReference type="ARBA" id="ARBA00023163"/>
    </source>
</evidence>
<comment type="caution">
    <text evidence="6">The sequence shown here is derived from an EMBL/GenBank/DDBJ whole genome shotgun (WGS) entry which is preliminary data.</text>
</comment>
<proteinExistence type="predicted"/>
<sequence length="217" mass="24628">MINSSANRWSVSIQTFAKKARNDNMEHVNTSFQMILDTTEELIREKGCRQTTLQDIISKTGLSKGAIYHYVTGKDELLGLVLKARIEQMNANFHEVVNNPTSQGLENPLQLIATGIAQTSHHEDVTNKIFIYLLSQMDNPKVSDIMKGVYQYTLNTCVQWIEVGQQSGVIPPTVEKVKVAEGMLMFMYGLRVQNTIRQEAGSMNMQDMMQFMFRSLQ</sequence>
<dbReference type="EMBL" id="JAMDMX010000027">
    <property type="protein sequence ID" value="MCY9693087.1"/>
    <property type="molecule type" value="Genomic_DNA"/>
</dbReference>
<keyword evidence="2 4" id="KW-0238">DNA-binding</keyword>
<protein>
    <submittedName>
        <fullName evidence="6">TetR/AcrR family transcriptional regulator</fullName>
    </submittedName>
</protein>
<evidence type="ECO:0000259" key="5">
    <source>
        <dbReference type="PROSITE" id="PS50977"/>
    </source>
</evidence>
<evidence type="ECO:0000256" key="2">
    <source>
        <dbReference type="ARBA" id="ARBA00023125"/>
    </source>
</evidence>
<organism evidence="6 7">
    <name type="scientific">Paenibacillus alginolyticus</name>
    <dbReference type="NCBI Taxonomy" id="59839"/>
    <lineage>
        <taxon>Bacteria</taxon>
        <taxon>Bacillati</taxon>
        <taxon>Bacillota</taxon>
        <taxon>Bacilli</taxon>
        <taxon>Bacillales</taxon>
        <taxon>Paenibacillaceae</taxon>
        <taxon>Paenibacillus</taxon>
    </lineage>
</organism>
<dbReference type="PANTHER" id="PTHR47506:SF6">
    <property type="entry name" value="HTH-TYPE TRANSCRIPTIONAL REPRESSOR NEMR"/>
    <property type="match status" value="1"/>
</dbReference>
<evidence type="ECO:0000256" key="1">
    <source>
        <dbReference type="ARBA" id="ARBA00023015"/>
    </source>
</evidence>
<dbReference type="Proteomes" id="UP001527099">
    <property type="component" value="Unassembled WGS sequence"/>
</dbReference>
<feature type="domain" description="HTH tetR-type" evidence="5">
    <location>
        <begin position="29"/>
        <end position="89"/>
    </location>
</feature>
<evidence type="ECO:0000256" key="4">
    <source>
        <dbReference type="PROSITE-ProRule" id="PRU00335"/>
    </source>
</evidence>
<dbReference type="Gene3D" id="1.10.357.10">
    <property type="entry name" value="Tetracycline Repressor, domain 2"/>
    <property type="match status" value="1"/>
</dbReference>
<keyword evidence="3" id="KW-0804">Transcription</keyword>
<dbReference type="PRINTS" id="PR00455">
    <property type="entry name" value="HTHTETR"/>
</dbReference>
<dbReference type="RefSeq" id="WP_268614624.1">
    <property type="nucleotide sequence ID" value="NZ_JAMDMX010000027.1"/>
</dbReference>
<name>A0ABT4GAA0_9BACL</name>
<dbReference type="Pfam" id="PF00440">
    <property type="entry name" value="TetR_N"/>
    <property type="match status" value="1"/>
</dbReference>
<gene>
    <name evidence="6" type="ORF">M5X19_09290</name>
</gene>
<dbReference type="InterPro" id="IPR009057">
    <property type="entry name" value="Homeodomain-like_sf"/>
</dbReference>
<keyword evidence="1" id="KW-0805">Transcription regulation</keyword>
<dbReference type="PANTHER" id="PTHR47506">
    <property type="entry name" value="TRANSCRIPTIONAL REGULATORY PROTEIN"/>
    <property type="match status" value="1"/>
</dbReference>
<feature type="DNA-binding region" description="H-T-H motif" evidence="4">
    <location>
        <begin position="52"/>
        <end position="71"/>
    </location>
</feature>
<dbReference type="PROSITE" id="PS50977">
    <property type="entry name" value="HTH_TETR_2"/>
    <property type="match status" value="1"/>
</dbReference>
<dbReference type="SUPFAM" id="SSF48498">
    <property type="entry name" value="Tetracyclin repressor-like, C-terminal domain"/>
    <property type="match status" value="1"/>
</dbReference>
<accession>A0ABT4GAA0</accession>
<evidence type="ECO:0000313" key="6">
    <source>
        <dbReference type="EMBL" id="MCY9693087.1"/>
    </source>
</evidence>
<reference evidence="6 7" key="1">
    <citation type="submission" date="2022-05" db="EMBL/GenBank/DDBJ databases">
        <title>Genome Sequencing of Bee-Associated Microbes.</title>
        <authorList>
            <person name="Dunlap C."/>
        </authorList>
    </citation>
    <scope>NUCLEOTIDE SEQUENCE [LARGE SCALE GENOMIC DNA]</scope>
    <source>
        <strain evidence="6 7">NRRL B-14421</strain>
    </source>
</reference>